<comment type="similarity">
    <text evidence="3">Belongs to the lysine N(6)-hydroxylase/L-ornithine N(5)-oxygenase family.</text>
</comment>
<evidence type="ECO:0000256" key="2">
    <source>
        <dbReference type="ARBA" id="ARBA00004924"/>
    </source>
</evidence>
<evidence type="ECO:0000256" key="1">
    <source>
        <dbReference type="ARBA" id="ARBA00001974"/>
    </source>
</evidence>
<evidence type="ECO:0000256" key="4">
    <source>
        <dbReference type="ARBA" id="ARBA00022630"/>
    </source>
</evidence>
<keyword evidence="5" id="KW-0274">FAD</keyword>
<dbReference type="PANTHER" id="PTHR42802:SF1">
    <property type="entry name" value="L-ORNITHINE N(5)-MONOOXYGENASE"/>
    <property type="match status" value="1"/>
</dbReference>
<dbReference type="EMBL" id="CATZBU010000003">
    <property type="protein sequence ID" value="CAJ0788024.1"/>
    <property type="molecule type" value="Genomic_DNA"/>
</dbReference>
<dbReference type="SUPFAM" id="SSF51905">
    <property type="entry name" value="FAD/NAD(P)-binding domain"/>
    <property type="match status" value="2"/>
</dbReference>
<comment type="pathway">
    <text evidence="2">Siderophore biosynthesis.</text>
</comment>
<dbReference type="InterPro" id="IPR025700">
    <property type="entry name" value="Lys/Orn_oxygenase"/>
</dbReference>
<protein>
    <submittedName>
        <fullName evidence="8">L-lysine N6-monooxygenase</fullName>
        <ecNumber evidence="8">1.14.13.59</ecNumber>
    </submittedName>
</protein>
<keyword evidence="4" id="KW-0285">Flavoprotein</keyword>
<comment type="caution">
    <text evidence="8">The sequence shown here is derived from an EMBL/GenBank/DDBJ whole genome shotgun (WGS) entry which is preliminary data.</text>
</comment>
<evidence type="ECO:0000256" key="3">
    <source>
        <dbReference type="ARBA" id="ARBA00007588"/>
    </source>
</evidence>
<evidence type="ECO:0000313" key="8">
    <source>
        <dbReference type="EMBL" id="CAJ0788024.1"/>
    </source>
</evidence>
<dbReference type="GO" id="GO:0047091">
    <property type="term" value="F:L-lysine 6-monooxygenase (NADPH) activity"/>
    <property type="evidence" value="ECO:0007669"/>
    <property type="project" value="UniProtKB-EC"/>
</dbReference>
<dbReference type="Pfam" id="PF13434">
    <property type="entry name" value="Lys_Orn_oxgnase"/>
    <property type="match status" value="1"/>
</dbReference>
<keyword evidence="9" id="KW-1185">Reference proteome</keyword>
<gene>
    <name evidence="8" type="primary">iucD_1</name>
    <name evidence="8" type="ORF">LMG19083_01663</name>
</gene>
<dbReference type="Gene3D" id="3.50.50.60">
    <property type="entry name" value="FAD/NAD(P)-binding domain"/>
    <property type="match status" value="1"/>
</dbReference>
<keyword evidence="6" id="KW-0521">NADP</keyword>
<dbReference type="RefSeq" id="WP_316665165.1">
    <property type="nucleotide sequence ID" value="NZ_CATZBU010000003.1"/>
</dbReference>
<comment type="cofactor">
    <cofactor evidence="1">
        <name>FAD</name>
        <dbReference type="ChEBI" id="CHEBI:57692"/>
    </cofactor>
</comment>
<evidence type="ECO:0000313" key="9">
    <source>
        <dbReference type="Proteomes" id="UP001189813"/>
    </source>
</evidence>
<reference evidence="8 9" key="1">
    <citation type="submission" date="2023-07" db="EMBL/GenBank/DDBJ databases">
        <authorList>
            <person name="Peeters C."/>
        </authorList>
    </citation>
    <scope>NUCLEOTIDE SEQUENCE [LARGE SCALE GENOMIC DNA]</scope>
    <source>
        <strain evidence="8 9">LMG 19083</strain>
    </source>
</reference>
<keyword evidence="7 8" id="KW-0560">Oxidoreductase</keyword>
<evidence type="ECO:0000256" key="6">
    <source>
        <dbReference type="ARBA" id="ARBA00022857"/>
    </source>
</evidence>
<organism evidence="8 9">
    <name type="scientific">Ralstonia psammae</name>
    <dbReference type="NCBI Taxonomy" id="3058598"/>
    <lineage>
        <taxon>Bacteria</taxon>
        <taxon>Pseudomonadati</taxon>
        <taxon>Pseudomonadota</taxon>
        <taxon>Betaproteobacteria</taxon>
        <taxon>Burkholderiales</taxon>
        <taxon>Burkholderiaceae</taxon>
        <taxon>Ralstonia</taxon>
    </lineage>
</organism>
<evidence type="ECO:0000256" key="7">
    <source>
        <dbReference type="ARBA" id="ARBA00023002"/>
    </source>
</evidence>
<accession>A0ABM9JAS7</accession>
<dbReference type="PANTHER" id="PTHR42802">
    <property type="entry name" value="MONOOXYGENASE"/>
    <property type="match status" value="1"/>
</dbReference>
<sequence length="445" mass="49131">MDMLDVIGIGIGPFNLSLAALIAPTPLRALFLEKRGAFCWHPGLMLPNGRLQVSPLKDCVTLVDPTSPYSFLNYLAVHRRLYSFVNKRSASTSRREFTDYYQWVAQQLGTLRFGEEVLDIVPVAGGYRVSTRAGTYHARAVVMGVGVEPKIPACARSWLGDTVYHVADYLDRPPLRAGEEVLVVGGGQSGAEVVEHMLEHAPTARITWVTSRANLFAMDDNAFVNEAYMPGYNRRFHTLPIRQRRAIVEAEKLTSDGISAELCNRLYDVLYERSVAGTLAGSFRLLPGVAMEDINRRDERWQVGLTALATPHRSRTQADRIVLATGFQPRTPPFLQTLLAGACLEDGLPDLGHDYAVRFEQGMPGPVYLQNQGRVQHGLQSVNLSLVAYRNSRIINSLLGHAFYPDVPDQQLLGALDQADDAAAEVDLSLGFEAISHPRRHAAIA</sequence>
<name>A0ABM9JAS7_9RALS</name>
<dbReference type="EC" id="1.14.13.59" evidence="8"/>
<evidence type="ECO:0000256" key="5">
    <source>
        <dbReference type="ARBA" id="ARBA00022827"/>
    </source>
</evidence>
<proteinExistence type="inferred from homology"/>
<dbReference type="Proteomes" id="UP001189813">
    <property type="component" value="Unassembled WGS sequence"/>
</dbReference>
<dbReference type="InterPro" id="IPR036188">
    <property type="entry name" value="FAD/NAD-bd_sf"/>
</dbReference>